<dbReference type="GO" id="GO:0000978">
    <property type="term" value="F:RNA polymerase II cis-regulatory region sequence-specific DNA binding"/>
    <property type="evidence" value="ECO:0007669"/>
    <property type="project" value="TreeGrafter"/>
</dbReference>
<keyword evidence="5" id="KW-0862">Zinc</keyword>
<feature type="domain" description="C2H2-type" evidence="12">
    <location>
        <begin position="273"/>
        <end position="300"/>
    </location>
</feature>
<evidence type="ECO:0000256" key="4">
    <source>
        <dbReference type="ARBA" id="ARBA00022771"/>
    </source>
</evidence>
<feature type="domain" description="C2H2-type" evidence="12">
    <location>
        <begin position="301"/>
        <end position="328"/>
    </location>
</feature>
<keyword evidence="9" id="KW-0539">Nucleus</keyword>
<name>A0A668TGE5_OREAU</name>
<keyword evidence="8" id="KW-0804">Transcription</keyword>
<dbReference type="PROSITE" id="PS00028">
    <property type="entry name" value="ZINC_FINGER_C2H2_1"/>
    <property type="match status" value="4"/>
</dbReference>
<dbReference type="PANTHER" id="PTHR23235:SF142">
    <property type="entry name" value="ZINC FINGER PROTEIN 384"/>
    <property type="match status" value="1"/>
</dbReference>
<dbReference type="FunFam" id="3.30.160.60:FF:000149">
    <property type="entry name" value="Zinc finger protein 569"/>
    <property type="match status" value="1"/>
</dbReference>
<dbReference type="InterPro" id="IPR036236">
    <property type="entry name" value="Znf_C2H2_sf"/>
</dbReference>
<proteinExistence type="predicted"/>
<evidence type="ECO:0000256" key="9">
    <source>
        <dbReference type="ARBA" id="ARBA00023242"/>
    </source>
</evidence>
<dbReference type="InterPro" id="IPR013087">
    <property type="entry name" value="Znf_C2H2_type"/>
</dbReference>
<evidence type="ECO:0000259" key="12">
    <source>
        <dbReference type="PROSITE" id="PS50157"/>
    </source>
</evidence>
<comment type="subcellular location">
    <subcellularLocation>
        <location evidence="1">Nucleus</location>
    </subcellularLocation>
</comment>
<evidence type="ECO:0000256" key="8">
    <source>
        <dbReference type="ARBA" id="ARBA00023163"/>
    </source>
</evidence>
<sequence length="367" mass="42016">MPSVQHFRQFFNERLAAAAEEIFSAFEKTILEYEEEISRQRRLLDIAWKPAVKLPRIGPQHLNCTFDIICKEEVLASDQQPIFQERNPRLDQEVKEELCTSQDREHLVLKQETDTCIVPLTYEKGDNTEDQTLRLNPSELVSATEKQSLVKISIKTSEEAELDTNHQLFSHSSYLSKSPDKEDEPEDCMSTGNAETKPQKISHKVNHIHNPAIKKSFKCDTCGKTFPFNSKLIRHLRIHTGVRPYSCNICGKRFNQTSILKVHKRIHTGERPYSCNICGKRFNQTSILNVHKRTHTGEKPFSCNICGKRFNQKSILDAHVRIHTGENNRILASPCVKPDVCQTICKRNSAQKICTGNNFIILCAAIM</sequence>
<feature type="domain" description="C2H2-type" evidence="12">
    <location>
        <begin position="217"/>
        <end position="244"/>
    </location>
</feature>
<evidence type="ECO:0000256" key="3">
    <source>
        <dbReference type="ARBA" id="ARBA00022737"/>
    </source>
</evidence>
<keyword evidence="2" id="KW-0479">Metal-binding</keyword>
<evidence type="ECO:0000256" key="10">
    <source>
        <dbReference type="PROSITE-ProRule" id="PRU00042"/>
    </source>
</evidence>
<gene>
    <name evidence="13" type="primary">LOC116312296</name>
</gene>
<keyword evidence="6" id="KW-0805">Transcription regulation</keyword>
<evidence type="ECO:0000256" key="1">
    <source>
        <dbReference type="ARBA" id="ARBA00004123"/>
    </source>
</evidence>
<organism evidence="13 14">
    <name type="scientific">Oreochromis aureus</name>
    <name type="common">Israeli tilapia</name>
    <name type="synonym">Chromis aureus</name>
    <dbReference type="NCBI Taxonomy" id="47969"/>
    <lineage>
        <taxon>Eukaryota</taxon>
        <taxon>Metazoa</taxon>
        <taxon>Chordata</taxon>
        <taxon>Craniata</taxon>
        <taxon>Vertebrata</taxon>
        <taxon>Euteleostomi</taxon>
        <taxon>Actinopterygii</taxon>
        <taxon>Neopterygii</taxon>
        <taxon>Teleostei</taxon>
        <taxon>Neoteleostei</taxon>
        <taxon>Acanthomorphata</taxon>
        <taxon>Ovalentaria</taxon>
        <taxon>Cichlomorphae</taxon>
        <taxon>Cichliformes</taxon>
        <taxon>Cichlidae</taxon>
        <taxon>African cichlids</taxon>
        <taxon>Pseudocrenilabrinae</taxon>
        <taxon>Oreochromini</taxon>
        <taxon>Oreochromis</taxon>
    </lineage>
</organism>
<dbReference type="PANTHER" id="PTHR23235">
    <property type="entry name" value="KRUEPPEL-LIKE TRANSCRIPTION FACTOR"/>
    <property type="match status" value="1"/>
</dbReference>
<evidence type="ECO:0000256" key="7">
    <source>
        <dbReference type="ARBA" id="ARBA00023125"/>
    </source>
</evidence>
<reference evidence="13" key="2">
    <citation type="submission" date="2025-09" db="UniProtKB">
        <authorList>
            <consortium name="Ensembl"/>
        </authorList>
    </citation>
    <scope>IDENTIFICATION</scope>
</reference>
<feature type="domain" description="C2H2-type" evidence="12">
    <location>
        <begin position="245"/>
        <end position="272"/>
    </location>
</feature>
<keyword evidence="7" id="KW-0238">DNA-binding</keyword>
<keyword evidence="3" id="KW-0677">Repeat</keyword>
<dbReference type="Gene3D" id="3.30.160.60">
    <property type="entry name" value="Classic Zinc Finger"/>
    <property type="match status" value="4"/>
</dbReference>
<feature type="region of interest" description="Disordered" evidence="11">
    <location>
        <begin position="170"/>
        <end position="199"/>
    </location>
</feature>
<dbReference type="Pfam" id="PF00096">
    <property type="entry name" value="zf-C2H2"/>
    <property type="match status" value="4"/>
</dbReference>
<evidence type="ECO:0000256" key="5">
    <source>
        <dbReference type="ARBA" id="ARBA00022833"/>
    </source>
</evidence>
<keyword evidence="14" id="KW-1185">Reference proteome</keyword>
<dbReference type="GO" id="GO:0005634">
    <property type="term" value="C:nucleus"/>
    <property type="evidence" value="ECO:0007669"/>
    <property type="project" value="UniProtKB-SubCell"/>
</dbReference>
<evidence type="ECO:0000313" key="14">
    <source>
        <dbReference type="Proteomes" id="UP000472276"/>
    </source>
</evidence>
<evidence type="ECO:0000256" key="6">
    <source>
        <dbReference type="ARBA" id="ARBA00023015"/>
    </source>
</evidence>
<evidence type="ECO:0000256" key="11">
    <source>
        <dbReference type="SAM" id="MobiDB-lite"/>
    </source>
</evidence>
<reference evidence="13" key="1">
    <citation type="submission" date="2025-08" db="UniProtKB">
        <authorList>
            <consortium name="Ensembl"/>
        </authorList>
    </citation>
    <scope>IDENTIFICATION</scope>
</reference>
<dbReference type="FunFam" id="3.30.160.60:FF:000557">
    <property type="entry name" value="zinc finger and SCAN domain-containing protein 29"/>
    <property type="match status" value="3"/>
</dbReference>
<dbReference type="AlphaFoldDB" id="A0A668TGE5"/>
<accession>A0A668TGE5</accession>
<dbReference type="Proteomes" id="UP000472276">
    <property type="component" value="Unassembled WGS sequence"/>
</dbReference>
<evidence type="ECO:0000313" key="13">
    <source>
        <dbReference type="Ensembl" id="ENSOABP00000025803.1"/>
    </source>
</evidence>
<dbReference type="SUPFAM" id="SSF57667">
    <property type="entry name" value="beta-beta-alpha zinc fingers"/>
    <property type="match status" value="2"/>
</dbReference>
<dbReference type="GO" id="GO:0000981">
    <property type="term" value="F:DNA-binding transcription factor activity, RNA polymerase II-specific"/>
    <property type="evidence" value="ECO:0007669"/>
    <property type="project" value="TreeGrafter"/>
</dbReference>
<dbReference type="GO" id="GO:0008270">
    <property type="term" value="F:zinc ion binding"/>
    <property type="evidence" value="ECO:0007669"/>
    <property type="project" value="UniProtKB-KW"/>
</dbReference>
<dbReference type="OMA" id="LDIAWKP"/>
<dbReference type="SMART" id="SM00355">
    <property type="entry name" value="ZnF_C2H2"/>
    <property type="match status" value="4"/>
</dbReference>
<dbReference type="Ensembl" id="ENSOABT00000026552.2">
    <property type="protein sequence ID" value="ENSOABP00000025803.1"/>
    <property type="gene ID" value="ENSOABG00000012270.2"/>
</dbReference>
<dbReference type="PROSITE" id="PS50157">
    <property type="entry name" value="ZINC_FINGER_C2H2_2"/>
    <property type="match status" value="4"/>
</dbReference>
<keyword evidence="4 10" id="KW-0863">Zinc-finger</keyword>
<protein>
    <recommendedName>
        <fullName evidence="12">C2H2-type domain-containing protein</fullName>
    </recommendedName>
</protein>
<evidence type="ECO:0000256" key="2">
    <source>
        <dbReference type="ARBA" id="ARBA00022723"/>
    </source>
</evidence>